<evidence type="ECO:0000259" key="7">
    <source>
        <dbReference type="PROSITE" id="PS50006"/>
    </source>
</evidence>
<evidence type="ECO:0000256" key="1">
    <source>
        <dbReference type="ARBA" id="ARBA00005820"/>
    </source>
</evidence>
<comment type="similarity">
    <text evidence="1">Belongs to the AfsR/DnrI/RedD regulatory family.</text>
</comment>
<name>A0ABP8K980_9ACTN</name>
<dbReference type="Gene3D" id="1.25.40.10">
    <property type="entry name" value="Tetratricopeptide repeat domain"/>
    <property type="match status" value="1"/>
</dbReference>
<feature type="domain" description="FHA" evidence="7">
    <location>
        <begin position="307"/>
        <end position="356"/>
    </location>
</feature>
<dbReference type="RefSeq" id="WP_345000073.1">
    <property type="nucleotide sequence ID" value="NZ_BAABFR010000100.1"/>
</dbReference>
<gene>
    <name evidence="9" type="primary">embR</name>
    <name evidence="9" type="ORF">GCM10023147_43520</name>
</gene>
<dbReference type="PANTHER" id="PTHR35807:SF1">
    <property type="entry name" value="TRANSCRIPTIONAL REGULATOR REDD"/>
    <property type="match status" value="1"/>
</dbReference>
<dbReference type="CDD" id="cd00060">
    <property type="entry name" value="FHA"/>
    <property type="match status" value="1"/>
</dbReference>
<evidence type="ECO:0000313" key="10">
    <source>
        <dbReference type="Proteomes" id="UP001500635"/>
    </source>
</evidence>
<keyword evidence="3" id="KW-0805">Transcription regulation</keyword>
<keyword evidence="4 6" id="KW-0238">DNA-binding</keyword>
<evidence type="ECO:0000313" key="9">
    <source>
        <dbReference type="EMBL" id="GAA4402676.1"/>
    </source>
</evidence>
<dbReference type="PROSITE" id="PS50006">
    <property type="entry name" value="FHA_DOMAIN"/>
    <property type="match status" value="1"/>
</dbReference>
<dbReference type="Pfam" id="PF03704">
    <property type="entry name" value="BTAD"/>
    <property type="match status" value="1"/>
</dbReference>
<dbReference type="InterPro" id="IPR011990">
    <property type="entry name" value="TPR-like_helical_dom_sf"/>
</dbReference>
<dbReference type="Gene3D" id="1.10.10.10">
    <property type="entry name" value="Winged helix-like DNA-binding domain superfamily/Winged helix DNA-binding domain"/>
    <property type="match status" value="1"/>
</dbReference>
<dbReference type="Pfam" id="PF00486">
    <property type="entry name" value="Trans_reg_C"/>
    <property type="match status" value="1"/>
</dbReference>
<dbReference type="InterPro" id="IPR005158">
    <property type="entry name" value="BTAD"/>
</dbReference>
<organism evidence="9 10">
    <name type="scientific">Tsukamurella soli</name>
    <dbReference type="NCBI Taxonomy" id="644556"/>
    <lineage>
        <taxon>Bacteria</taxon>
        <taxon>Bacillati</taxon>
        <taxon>Actinomycetota</taxon>
        <taxon>Actinomycetes</taxon>
        <taxon>Mycobacteriales</taxon>
        <taxon>Tsukamurellaceae</taxon>
        <taxon>Tsukamurella</taxon>
    </lineage>
</organism>
<dbReference type="SMART" id="SM00862">
    <property type="entry name" value="Trans_reg_C"/>
    <property type="match status" value="1"/>
</dbReference>
<dbReference type="Proteomes" id="UP001500635">
    <property type="component" value="Unassembled WGS sequence"/>
</dbReference>
<reference evidence="10" key="1">
    <citation type="journal article" date="2019" name="Int. J. Syst. Evol. Microbiol.">
        <title>The Global Catalogue of Microorganisms (GCM) 10K type strain sequencing project: providing services to taxonomists for standard genome sequencing and annotation.</title>
        <authorList>
            <consortium name="The Broad Institute Genomics Platform"/>
            <consortium name="The Broad Institute Genome Sequencing Center for Infectious Disease"/>
            <person name="Wu L."/>
            <person name="Ma J."/>
        </authorList>
    </citation>
    <scope>NUCLEOTIDE SEQUENCE [LARGE SCALE GENOMIC DNA]</scope>
    <source>
        <strain evidence="10">JCM 17688</strain>
    </source>
</reference>
<proteinExistence type="inferred from homology"/>
<evidence type="ECO:0000256" key="3">
    <source>
        <dbReference type="ARBA" id="ARBA00023015"/>
    </source>
</evidence>
<keyword evidence="2" id="KW-0597">Phosphoprotein</keyword>
<dbReference type="InterPro" id="IPR016032">
    <property type="entry name" value="Sig_transdc_resp-reg_C-effctor"/>
</dbReference>
<protein>
    <submittedName>
        <fullName evidence="9">Response regulator transcription factor EmbR</fullName>
    </submittedName>
</protein>
<dbReference type="InterPro" id="IPR000253">
    <property type="entry name" value="FHA_dom"/>
</dbReference>
<feature type="DNA-binding region" description="OmpR/PhoB-type" evidence="6">
    <location>
        <begin position="1"/>
        <end position="104"/>
    </location>
</feature>
<feature type="domain" description="OmpR/PhoB-type" evidence="8">
    <location>
        <begin position="1"/>
        <end position="104"/>
    </location>
</feature>
<dbReference type="SUPFAM" id="SSF46894">
    <property type="entry name" value="C-terminal effector domain of the bipartite response regulators"/>
    <property type="match status" value="1"/>
</dbReference>
<evidence type="ECO:0000256" key="5">
    <source>
        <dbReference type="ARBA" id="ARBA00023163"/>
    </source>
</evidence>
<keyword evidence="10" id="KW-1185">Reference proteome</keyword>
<dbReference type="InterPro" id="IPR051677">
    <property type="entry name" value="AfsR-DnrI-RedD_regulator"/>
</dbReference>
<dbReference type="InterPro" id="IPR008984">
    <property type="entry name" value="SMAD_FHA_dom_sf"/>
</dbReference>
<dbReference type="PROSITE" id="PS51755">
    <property type="entry name" value="OMPR_PHOB"/>
    <property type="match status" value="1"/>
</dbReference>
<sequence length="381" mass="40256">MSSLDIRVLGQVSMSVDGGANEVSGVKPRSVLALLVLNRNRAVTVDSLSEQVWDGNPPASAVASLQVFVSGLRKALRGPLGPDGAGSGLDAALVTAGRTYRLDLLPEQSDIGRFAAARRRGTDLAATGRYEQASLMFAKALGEFRGDAVADLRGLQFADTFALGMAEERAAVQSAMYDAEIAAGRASAVVGDLRRLVQENPLREPLWAQLITALYLSGRQADALDSCRGLRRTLADELGIDPSPSLVALEGAVLRQEPLAVAPASAARPADPRAFEKTEADVRDGAAMPLGRLTAPDGTEYAVAGELRLGRLPDNDVSIDDTKVSREHAVITRTVSGFVVRDLQSSNGVYVGDRRIDGSAVLSDGDEVTLGRTTFRFAVES</sequence>
<accession>A0ABP8K980</accession>
<dbReference type="PANTHER" id="PTHR35807">
    <property type="entry name" value="TRANSCRIPTIONAL REGULATOR REDD-RELATED"/>
    <property type="match status" value="1"/>
</dbReference>
<evidence type="ECO:0000256" key="2">
    <source>
        <dbReference type="ARBA" id="ARBA00022553"/>
    </source>
</evidence>
<evidence type="ECO:0000256" key="4">
    <source>
        <dbReference type="ARBA" id="ARBA00023125"/>
    </source>
</evidence>
<dbReference type="SMART" id="SM01043">
    <property type="entry name" value="BTAD"/>
    <property type="match status" value="1"/>
</dbReference>
<evidence type="ECO:0000256" key="6">
    <source>
        <dbReference type="PROSITE-ProRule" id="PRU01091"/>
    </source>
</evidence>
<dbReference type="SUPFAM" id="SSF48452">
    <property type="entry name" value="TPR-like"/>
    <property type="match status" value="1"/>
</dbReference>
<dbReference type="EMBL" id="BAABFR010000100">
    <property type="protein sequence ID" value="GAA4402676.1"/>
    <property type="molecule type" value="Genomic_DNA"/>
</dbReference>
<keyword evidence="5" id="KW-0804">Transcription</keyword>
<dbReference type="CDD" id="cd15831">
    <property type="entry name" value="BTAD"/>
    <property type="match status" value="1"/>
</dbReference>
<dbReference type="InterPro" id="IPR036388">
    <property type="entry name" value="WH-like_DNA-bd_sf"/>
</dbReference>
<dbReference type="Gene3D" id="2.60.200.20">
    <property type="match status" value="1"/>
</dbReference>
<evidence type="ECO:0000259" key="8">
    <source>
        <dbReference type="PROSITE" id="PS51755"/>
    </source>
</evidence>
<comment type="caution">
    <text evidence="9">The sequence shown here is derived from an EMBL/GenBank/DDBJ whole genome shotgun (WGS) entry which is preliminary data.</text>
</comment>
<dbReference type="InterPro" id="IPR001867">
    <property type="entry name" value="OmpR/PhoB-type_DNA-bd"/>
</dbReference>
<dbReference type="SUPFAM" id="SSF49879">
    <property type="entry name" value="SMAD/FHA domain"/>
    <property type="match status" value="1"/>
</dbReference>
<dbReference type="SMART" id="SM00240">
    <property type="entry name" value="FHA"/>
    <property type="match status" value="1"/>
</dbReference>
<dbReference type="Pfam" id="PF00498">
    <property type="entry name" value="FHA"/>
    <property type="match status" value="1"/>
</dbReference>